<dbReference type="Gene3D" id="3.40.50.180">
    <property type="entry name" value="Methylesterase CheB, C-terminal domain"/>
    <property type="match status" value="1"/>
</dbReference>
<keyword evidence="1 6" id="KW-0378">Hydrolase</keyword>
<comment type="catalytic activity">
    <reaction evidence="3">
        <text>[protein]-L-glutamate 5-O-methyl ester + H2O = L-glutamyl-[protein] + methanol + H(+)</text>
        <dbReference type="Rhea" id="RHEA:23236"/>
        <dbReference type="Rhea" id="RHEA-COMP:10208"/>
        <dbReference type="Rhea" id="RHEA-COMP:10311"/>
        <dbReference type="ChEBI" id="CHEBI:15377"/>
        <dbReference type="ChEBI" id="CHEBI:15378"/>
        <dbReference type="ChEBI" id="CHEBI:17790"/>
        <dbReference type="ChEBI" id="CHEBI:29973"/>
        <dbReference type="ChEBI" id="CHEBI:82795"/>
        <dbReference type="EC" id="3.1.1.61"/>
    </reaction>
</comment>
<dbReference type="PANTHER" id="PTHR42872:SF3">
    <property type="entry name" value="PROTEIN-GLUTAMATE METHYLESTERASE_PROTEIN-GLUTAMINE GLUTAMINASE 1"/>
    <property type="match status" value="1"/>
</dbReference>
<dbReference type="EMBL" id="MLJW01001012">
    <property type="protein sequence ID" value="OIQ80784.1"/>
    <property type="molecule type" value="Genomic_DNA"/>
</dbReference>
<accession>A0A1J5QBK0</accession>
<dbReference type="CDD" id="cd16432">
    <property type="entry name" value="CheB_Rec"/>
    <property type="match status" value="1"/>
</dbReference>
<dbReference type="PROSITE" id="PS50110">
    <property type="entry name" value="RESPONSE_REGULATORY"/>
    <property type="match status" value="1"/>
</dbReference>
<dbReference type="EC" id="3.1.1.61" evidence="2"/>
<dbReference type="Pfam" id="PF00072">
    <property type="entry name" value="Response_reg"/>
    <property type="match status" value="1"/>
</dbReference>
<dbReference type="SMART" id="SM00448">
    <property type="entry name" value="REC"/>
    <property type="match status" value="1"/>
</dbReference>
<dbReference type="AlphaFoldDB" id="A0A1J5QBK0"/>
<feature type="domain" description="CheB-type methylesterase" evidence="5">
    <location>
        <begin position="159"/>
        <end position="346"/>
    </location>
</feature>
<dbReference type="GO" id="GO:0005737">
    <property type="term" value="C:cytoplasm"/>
    <property type="evidence" value="ECO:0007669"/>
    <property type="project" value="InterPro"/>
</dbReference>
<feature type="domain" description="Response regulatory" evidence="4">
    <location>
        <begin position="5"/>
        <end position="123"/>
    </location>
</feature>
<evidence type="ECO:0000256" key="3">
    <source>
        <dbReference type="ARBA" id="ARBA00048267"/>
    </source>
</evidence>
<dbReference type="Pfam" id="PF01339">
    <property type="entry name" value="CheB_methylest"/>
    <property type="match status" value="1"/>
</dbReference>
<organism evidence="6">
    <name type="scientific">mine drainage metagenome</name>
    <dbReference type="NCBI Taxonomy" id="410659"/>
    <lineage>
        <taxon>unclassified sequences</taxon>
        <taxon>metagenomes</taxon>
        <taxon>ecological metagenomes</taxon>
    </lineage>
</organism>
<dbReference type="PANTHER" id="PTHR42872">
    <property type="entry name" value="PROTEIN-GLUTAMATE METHYLESTERASE/PROTEIN-GLUTAMINE GLUTAMINASE"/>
    <property type="match status" value="1"/>
</dbReference>
<dbReference type="SUPFAM" id="SSF52172">
    <property type="entry name" value="CheY-like"/>
    <property type="match status" value="1"/>
</dbReference>
<sequence>MTQIKVLVVDDSVVIRRLITSVLNEDPSLMVVGTAANGLIALDKIEQLQPDLITLDIEMPELDGIGTLKRLRRTHPKLPVIMFSTLTENGASATLDALALGASDYVTKPANVGSVAESLAAVRDQLVPKIKALTGRRNVPFGARPGLAAPALRVRTPGLSSAPEVLLIGSSTGGPDALSAVIPNLPADYPLPVAVVQHMPPVFTKMLAQRLNTVSNLEVREAAHGDVMRPGQVLIAPGDHHLVLRRDGLEIRAFLNQDTQENFVRPAVDVLFRSASEIYGGRAVAVILTGMGHDGRDGAALLAAKGAYVIAQDEASSVVWGMPGAVSDAGLADEVLPLGQIVASVLKNSGPPLRFFDSQPKKNAGSSL</sequence>
<name>A0A1J5QBK0_9ZZZZ</name>
<dbReference type="SUPFAM" id="SSF52738">
    <property type="entry name" value="Methylesterase CheB, C-terminal domain"/>
    <property type="match status" value="1"/>
</dbReference>
<dbReference type="PIRSF" id="PIRSF000876">
    <property type="entry name" value="RR_chemtxs_CheB"/>
    <property type="match status" value="1"/>
</dbReference>
<evidence type="ECO:0000313" key="6">
    <source>
        <dbReference type="EMBL" id="OIQ80784.1"/>
    </source>
</evidence>
<dbReference type="NCBIfam" id="NF001965">
    <property type="entry name" value="PRK00742.1"/>
    <property type="match status" value="1"/>
</dbReference>
<dbReference type="InterPro" id="IPR008248">
    <property type="entry name" value="CheB-like"/>
</dbReference>
<reference evidence="6" key="1">
    <citation type="submission" date="2016-10" db="EMBL/GenBank/DDBJ databases">
        <title>Sequence of Gallionella enrichment culture.</title>
        <authorList>
            <person name="Poehlein A."/>
            <person name="Muehling M."/>
            <person name="Daniel R."/>
        </authorList>
    </citation>
    <scope>NUCLEOTIDE SEQUENCE</scope>
</reference>
<dbReference type="HAMAP" id="MF_00099">
    <property type="entry name" value="CheB_chemtxs"/>
    <property type="match status" value="1"/>
</dbReference>
<protein>
    <recommendedName>
        <fullName evidence="2">protein-glutamate methylesterase</fullName>
        <ecNumber evidence="2">3.1.1.61</ecNumber>
    </recommendedName>
</protein>
<dbReference type="GO" id="GO:0008984">
    <property type="term" value="F:protein-glutamate methylesterase activity"/>
    <property type="evidence" value="ECO:0007669"/>
    <property type="project" value="UniProtKB-EC"/>
</dbReference>
<dbReference type="InterPro" id="IPR011006">
    <property type="entry name" value="CheY-like_superfamily"/>
</dbReference>
<dbReference type="InterPro" id="IPR000673">
    <property type="entry name" value="Sig_transdc_resp-reg_Me-estase"/>
</dbReference>
<dbReference type="InterPro" id="IPR035909">
    <property type="entry name" value="CheB_C"/>
</dbReference>
<dbReference type="PROSITE" id="PS50122">
    <property type="entry name" value="CHEB"/>
    <property type="match status" value="1"/>
</dbReference>
<comment type="caution">
    <text evidence="6">The sequence shown here is derived from an EMBL/GenBank/DDBJ whole genome shotgun (WGS) entry which is preliminary data.</text>
</comment>
<evidence type="ECO:0000259" key="5">
    <source>
        <dbReference type="PROSITE" id="PS50122"/>
    </source>
</evidence>
<evidence type="ECO:0000256" key="1">
    <source>
        <dbReference type="ARBA" id="ARBA00022801"/>
    </source>
</evidence>
<proteinExistence type="inferred from homology"/>
<dbReference type="GO" id="GO:0000156">
    <property type="term" value="F:phosphorelay response regulator activity"/>
    <property type="evidence" value="ECO:0007669"/>
    <property type="project" value="InterPro"/>
</dbReference>
<dbReference type="Gene3D" id="3.40.50.2300">
    <property type="match status" value="1"/>
</dbReference>
<gene>
    <name evidence="6" type="primary">cheB_16</name>
    <name evidence="6" type="ORF">GALL_374490</name>
</gene>
<evidence type="ECO:0000256" key="2">
    <source>
        <dbReference type="ARBA" id="ARBA00039140"/>
    </source>
</evidence>
<dbReference type="CDD" id="cd17541">
    <property type="entry name" value="REC_CheB-like"/>
    <property type="match status" value="1"/>
</dbReference>
<dbReference type="InterPro" id="IPR001789">
    <property type="entry name" value="Sig_transdc_resp-reg_receiver"/>
</dbReference>
<evidence type="ECO:0000259" key="4">
    <source>
        <dbReference type="PROSITE" id="PS50110"/>
    </source>
</evidence>
<dbReference type="GO" id="GO:0006935">
    <property type="term" value="P:chemotaxis"/>
    <property type="evidence" value="ECO:0007669"/>
    <property type="project" value="InterPro"/>
</dbReference>